<evidence type="ECO:0000313" key="1">
    <source>
        <dbReference type="EMBL" id="KAE9598533.1"/>
    </source>
</evidence>
<sequence>MYYPSIFHVSCHMTKKKGFQEKNIVHENSIHVTQTEVTQQSESTESYELQDEEAKSCYPFVSVTERSSFFIMDKKFDLKVQDSESSTGSIMCESFEIDQNGNQDVGISDNLASENDDYYDDEEDSLIEIDLPRSFFSDLTEEPKQKFESKLPDFLPGSIFMEQGLMELLDEIIEDENLIEIDISMGSKNTEDYRLKKEFASLEDQCVLSE</sequence>
<proteinExistence type="predicted"/>
<dbReference type="PANTHER" id="PTHR35708">
    <property type="entry name" value="GB|AAD25831.1"/>
    <property type="match status" value="1"/>
</dbReference>
<dbReference type="PANTHER" id="PTHR35708:SF5">
    <property type="entry name" value="PROTEIN, PUTATIVE-RELATED"/>
    <property type="match status" value="1"/>
</dbReference>
<dbReference type="EMBL" id="WOCE01000015">
    <property type="protein sequence ID" value="KAE9598533.1"/>
    <property type="molecule type" value="Genomic_DNA"/>
</dbReference>
<dbReference type="OrthoDB" id="784738at2759"/>
<gene>
    <name evidence="1" type="ORF">Lalb_Chr15g0082031</name>
</gene>
<evidence type="ECO:0000313" key="2">
    <source>
        <dbReference type="Proteomes" id="UP000447434"/>
    </source>
</evidence>
<comment type="caution">
    <text evidence="1">The sequence shown here is derived from an EMBL/GenBank/DDBJ whole genome shotgun (WGS) entry which is preliminary data.</text>
</comment>
<organism evidence="1 2">
    <name type="scientific">Lupinus albus</name>
    <name type="common">White lupine</name>
    <name type="synonym">Lupinus termis</name>
    <dbReference type="NCBI Taxonomy" id="3870"/>
    <lineage>
        <taxon>Eukaryota</taxon>
        <taxon>Viridiplantae</taxon>
        <taxon>Streptophyta</taxon>
        <taxon>Embryophyta</taxon>
        <taxon>Tracheophyta</taxon>
        <taxon>Spermatophyta</taxon>
        <taxon>Magnoliopsida</taxon>
        <taxon>eudicotyledons</taxon>
        <taxon>Gunneridae</taxon>
        <taxon>Pentapetalae</taxon>
        <taxon>rosids</taxon>
        <taxon>fabids</taxon>
        <taxon>Fabales</taxon>
        <taxon>Fabaceae</taxon>
        <taxon>Papilionoideae</taxon>
        <taxon>50 kb inversion clade</taxon>
        <taxon>genistoids sensu lato</taxon>
        <taxon>core genistoids</taxon>
        <taxon>Genisteae</taxon>
        <taxon>Lupinus</taxon>
    </lineage>
</organism>
<dbReference type="AlphaFoldDB" id="A0A6A4P1C3"/>
<dbReference type="Proteomes" id="UP000447434">
    <property type="component" value="Chromosome 15"/>
</dbReference>
<keyword evidence="2" id="KW-1185">Reference proteome</keyword>
<name>A0A6A4P1C3_LUPAL</name>
<reference evidence="2" key="1">
    <citation type="journal article" date="2020" name="Nat. Commun.">
        <title>Genome sequence of the cluster root forming white lupin.</title>
        <authorList>
            <person name="Hufnagel B."/>
            <person name="Marques A."/>
            <person name="Soriano A."/>
            <person name="Marques L."/>
            <person name="Divol F."/>
            <person name="Doumas P."/>
            <person name="Sallet E."/>
            <person name="Mancinotti D."/>
            <person name="Carrere S."/>
            <person name="Marande W."/>
            <person name="Arribat S."/>
            <person name="Keller J."/>
            <person name="Huneau C."/>
            <person name="Blein T."/>
            <person name="Aime D."/>
            <person name="Laguerre M."/>
            <person name="Taylor J."/>
            <person name="Schubert V."/>
            <person name="Nelson M."/>
            <person name="Geu-Flores F."/>
            <person name="Crespi M."/>
            <person name="Gallardo-Guerrero K."/>
            <person name="Delaux P.-M."/>
            <person name="Salse J."/>
            <person name="Berges H."/>
            <person name="Guyot R."/>
            <person name="Gouzy J."/>
            <person name="Peret B."/>
        </authorList>
    </citation>
    <scope>NUCLEOTIDE SEQUENCE [LARGE SCALE GENOMIC DNA]</scope>
    <source>
        <strain evidence="2">cv. Amiga</strain>
    </source>
</reference>
<accession>A0A6A4P1C3</accession>
<protein>
    <submittedName>
        <fullName evidence="1">Uncharacterized protein</fullName>
    </submittedName>
</protein>